<dbReference type="Proteomes" id="UP000646548">
    <property type="component" value="Unassembled WGS sequence"/>
</dbReference>
<gene>
    <name evidence="1" type="ORF">FQA47_016388</name>
</gene>
<organism evidence="1 2">
    <name type="scientific">Oryzias melastigma</name>
    <name type="common">Marine medaka</name>
    <dbReference type="NCBI Taxonomy" id="30732"/>
    <lineage>
        <taxon>Eukaryota</taxon>
        <taxon>Metazoa</taxon>
        <taxon>Chordata</taxon>
        <taxon>Craniata</taxon>
        <taxon>Vertebrata</taxon>
        <taxon>Euteleostomi</taxon>
        <taxon>Actinopterygii</taxon>
        <taxon>Neopterygii</taxon>
        <taxon>Teleostei</taxon>
        <taxon>Neoteleostei</taxon>
        <taxon>Acanthomorphata</taxon>
        <taxon>Ovalentaria</taxon>
        <taxon>Atherinomorphae</taxon>
        <taxon>Beloniformes</taxon>
        <taxon>Adrianichthyidae</taxon>
        <taxon>Oryziinae</taxon>
        <taxon>Oryzias</taxon>
    </lineage>
</organism>
<dbReference type="EMBL" id="WKFB01000394">
    <property type="protein sequence ID" value="KAF6724397.1"/>
    <property type="molecule type" value="Genomic_DNA"/>
</dbReference>
<sequence>MSSLETFQSQLCSVMESLSGAAMAELGRLLKQSSADVWTGPAVDPVMVAGREGERDRQQLVQKITDWFASFMEAWTKDAVASILKMLKSSECQVSPAEQSKRLKIRTKPRSKTVKGSVASRRSYCNDISTIQNSVCLCRFCQHSSDGPNFGRASSLLYKPSVEGWPMVDAI</sequence>
<accession>A0A834FB41</accession>
<evidence type="ECO:0000313" key="1">
    <source>
        <dbReference type="EMBL" id="KAF6724397.1"/>
    </source>
</evidence>
<name>A0A834FB41_ORYME</name>
<dbReference type="AlphaFoldDB" id="A0A834FB41"/>
<proteinExistence type="predicted"/>
<evidence type="ECO:0000313" key="2">
    <source>
        <dbReference type="Proteomes" id="UP000646548"/>
    </source>
</evidence>
<comment type="caution">
    <text evidence="1">The sequence shown here is derived from an EMBL/GenBank/DDBJ whole genome shotgun (WGS) entry which is preliminary data.</text>
</comment>
<protein>
    <submittedName>
        <fullName evidence="1">Uncharacterized protein</fullName>
    </submittedName>
</protein>
<reference evidence="1" key="1">
    <citation type="journal article" name="BMC Genomics">
        <title>Long-read sequencing and de novo genome assembly of marine medaka (Oryzias melastigma).</title>
        <authorList>
            <person name="Liang P."/>
            <person name="Saqib H.S.A."/>
            <person name="Ni X."/>
            <person name="Shen Y."/>
        </authorList>
    </citation>
    <scope>NUCLEOTIDE SEQUENCE</scope>
    <source>
        <strain evidence="1">Bigg-433</strain>
    </source>
</reference>